<dbReference type="InterPro" id="IPR023408">
    <property type="entry name" value="MscS_beta-dom_sf"/>
</dbReference>
<dbReference type="InterPro" id="IPR045275">
    <property type="entry name" value="MscS_archaea/bacteria_type"/>
</dbReference>
<keyword evidence="3 5" id="KW-1133">Transmembrane helix</keyword>
<gene>
    <name evidence="7" type="ORF">ACFX5E_10865</name>
</gene>
<evidence type="ECO:0000313" key="8">
    <source>
        <dbReference type="Proteomes" id="UP001600109"/>
    </source>
</evidence>
<dbReference type="Proteomes" id="UP001600109">
    <property type="component" value="Unassembled WGS sequence"/>
</dbReference>
<comment type="caution">
    <text evidence="7">The sequence shown here is derived from an EMBL/GenBank/DDBJ whole genome shotgun (WGS) entry which is preliminary data.</text>
</comment>
<evidence type="ECO:0000313" key="7">
    <source>
        <dbReference type="EMBL" id="MFE3868570.1"/>
    </source>
</evidence>
<proteinExistence type="predicted"/>
<feature type="transmembrane region" description="Helical" evidence="5">
    <location>
        <begin position="46"/>
        <end position="67"/>
    </location>
</feature>
<comment type="subcellular location">
    <subcellularLocation>
        <location evidence="1">Membrane</location>
    </subcellularLocation>
</comment>
<dbReference type="EMBL" id="JBHZPZ010000012">
    <property type="protein sequence ID" value="MFE3868570.1"/>
    <property type="molecule type" value="Genomic_DNA"/>
</dbReference>
<evidence type="ECO:0000256" key="3">
    <source>
        <dbReference type="ARBA" id="ARBA00022989"/>
    </source>
</evidence>
<evidence type="ECO:0000256" key="2">
    <source>
        <dbReference type="ARBA" id="ARBA00022692"/>
    </source>
</evidence>
<feature type="domain" description="Mechanosensitive ion channel MscS" evidence="6">
    <location>
        <begin position="94"/>
        <end position="159"/>
    </location>
</feature>
<name>A0ABW6HX29_9FLAO</name>
<keyword evidence="2 5" id="KW-0812">Transmembrane</keyword>
<sequence length="165" mass="19126">MNAFNIQIIETIIILGGYIILYFIFKTVINNFLKRTRLERSRRKMAIRAVQLFSTMTAIILLTGVWGFKQNEIALFASTILTALGIAFFAQWSLLSNITSSILIFFNHPVKLGDYVKVLHKDYHYEGEVTEMNYFFVHIKTDSNKIITIPNSHFFEKSFSVSEKK</sequence>
<dbReference type="InterPro" id="IPR006685">
    <property type="entry name" value="MscS_channel_2nd"/>
</dbReference>
<evidence type="ECO:0000259" key="6">
    <source>
        <dbReference type="Pfam" id="PF00924"/>
    </source>
</evidence>
<evidence type="ECO:0000256" key="1">
    <source>
        <dbReference type="ARBA" id="ARBA00004370"/>
    </source>
</evidence>
<evidence type="ECO:0000256" key="4">
    <source>
        <dbReference type="ARBA" id="ARBA00023136"/>
    </source>
</evidence>
<accession>A0ABW6HX29</accession>
<dbReference type="Gene3D" id="2.30.30.60">
    <property type="match status" value="1"/>
</dbReference>
<dbReference type="PANTHER" id="PTHR30221">
    <property type="entry name" value="SMALL-CONDUCTANCE MECHANOSENSITIVE CHANNEL"/>
    <property type="match status" value="1"/>
</dbReference>
<protein>
    <submittedName>
        <fullName evidence="7">Mechanosensitive ion channel domain-containing protein</fullName>
    </submittedName>
</protein>
<dbReference type="RefSeq" id="WP_379855191.1">
    <property type="nucleotide sequence ID" value="NZ_JBHZPZ010000012.1"/>
</dbReference>
<feature type="transmembrane region" description="Helical" evidence="5">
    <location>
        <begin position="73"/>
        <end position="95"/>
    </location>
</feature>
<dbReference type="Pfam" id="PF00924">
    <property type="entry name" value="MS_channel_2nd"/>
    <property type="match status" value="1"/>
</dbReference>
<evidence type="ECO:0000256" key="5">
    <source>
        <dbReference type="SAM" id="Phobius"/>
    </source>
</evidence>
<keyword evidence="4 5" id="KW-0472">Membrane</keyword>
<keyword evidence="8" id="KW-1185">Reference proteome</keyword>
<dbReference type="PANTHER" id="PTHR30221:SF8">
    <property type="entry name" value="SMALL-CONDUCTANCE MECHANOSENSITIVE CHANNEL"/>
    <property type="match status" value="1"/>
</dbReference>
<dbReference type="SUPFAM" id="SSF50182">
    <property type="entry name" value="Sm-like ribonucleoproteins"/>
    <property type="match status" value="1"/>
</dbReference>
<feature type="transmembrane region" description="Helical" evidence="5">
    <location>
        <begin position="6"/>
        <end position="25"/>
    </location>
</feature>
<organism evidence="7 8">
    <name type="scientific">Flavobacterium xylosi</name>
    <dbReference type="NCBI Taxonomy" id="3230415"/>
    <lineage>
        <taxon>Bacteria</taxon>
        <taxon>Pseudomonadati</taxon>
        <taxon>Bacteroidota</taxon>
        <taxon>Flavobacteriia</taxon>
        <taxon>Flavobacteriales</taxon>
        <taxon>Flavobacteriaceae</taxon>
        <taxon>Flavobacterium</taxon>
    </lineage>
</organism>
<dbReference type="Gene3D" id="1.10.287.1260">
    <property type="match status" value="1"/>
</dbReference>
<dbReference type="InterPro" id="IPR010920">
    <property type="entry name" value="LSM_dom_sf"/>
</dbReference>
<reference evidence="7 8" key="1">
    <citation type="submission" date="2024-06" db="EMBL/GenBank/DDBJ databases">
        <title>Flavobacterium spp. isolated from glacier.</title>
        <authorList>
            <person name="Han D."/>
        </authorList>
    </citation>
    <scope>NUCLEOTIDE SEQUENCE [LARGE SCALE GENOMIC DNA]</scope>
    <source>
        <strain evidence="7 8">LS2P90</strain>
    </source>
</reference>